<evidence type="ECO:0000313" key="2">
    <source>
        <dbReference type="EMBL" id="PWK34979.1"/>
    </source>
</evidence>
<dbReference type="SUPFAM" id="SSF54001">
    <property type="entry name" value="Cysteine proteinases"/>
    <property type="match status" value="1"/>
</dbReference>
<dbReference type="InterPro" id="IPR038765">
    <property type="entry name" value="Papain-like_cys_pep_sf"/>
</dbReference>
<name>A0A316EUX7_9BURK</name>
<dbReference type="InterPro" id="IPR002931">
    <property type="entry name" value="Transglutaminase-like"/>
</dbReference>
<feature type="domain" description="Transglutaminase-like" evidence="1">
    <location>
        <begin position="236"/>
        <end position="310"/>
    </location>
</feature>
<gene>
    <name evidence="2" type="ORF">C7419_102254</name>
</gene>
<dbReference type="PANTHER" id="PTHR38339:SF1">
    <property type="entry name" value="TRANSGLUTAMINASE-LIKE DOMAIN-CONTAINING PROTEIN"/>
    <property type="match status" value="1"/>
</dbReference>
<dbReference type="AlphaFoldDB" id="A0A316EUX7"/>
<dbReference type="PROSITE" id="PS51318">
    <property type="entry name" value="TAT"/>
    <property type="match status" value="1"/>
</dbReference>
<dbReference type="Pfam" id="PF01841">
    <property type="entry name" value="Transglut_core"/>
    <property type="match status" value="1"/>
</dbReference>
<evidence type="ECO:0000313" key="3">
    <source>
        <dbReference type="Proteomes" id="UP000245754"/>
    </source>
</evidence>
<dbReference type="EMBL" id="QGGT01000002">
    <property type="protein sequence ID" value="PWK34979.1"/>
    <property type="molecule type" value="Genomic_DNA"/>
</dbReference>
<sequence length="397" mass="41999">MQGQPLGKFRVSNKGIIMDRRNFLRLGAALPVSGMAGILPAHAAQSASGSLPGASAKDIQSASGWRVYEMTTEVTLPPAAAPARVWLPVTAQQVGDYQRTLATEWNAPGAHTRAATADGYDVRMVAIDWPSAPDGAPLKATLTNKVAIRDRDVDLGAAPSARAPRESAATLREYLRPTALMPTDGIVRDTALKITAGLDDDMTRARAIYQWVVDNTCRDASVRGCGTGDVVTMLKTGGLMNGKCADINGLFVALARAAGIPARDAYGVRVDTSSLGFKSLGKAGDISKAQHCRSEFYAAGYGWIPADPADVRKVALEESPGGLPMTDSKVRAARAMLLGAWEGNWVAYNHGHDVALPGSHAAPVPFLMYPNGQTVAGTLDSLDPDKFGYRITSKRIA</sequence>
<protein>
    <submittedName>
        <fullName evidence="2">Transglutaminase-like putative cysteine protease</fullName>
    </submittedName>
</protein>
<accession>A0A316EUX7</accession>
<dbReference type="GO" id="GO:0006508">
    <property type="term" value="P:proteolysis"/>
    <property type="evidence" value="ECO:0007669"/>
    <property type="project" value="UniProtKB-KW"/>
</dbReference>
<proteinExistence type="predicted"/>
<dbReference type="InterPro" id="IPR006311">
    <property type="entry name" value="TAT_signal"/>
</dbReference>
<dbReference type="Proteomes" id="UP000245754">
    <property type="component" value="Unassembled WGS sequence"/>
</dbReference>
<comment type="caution">
    <text evidence="2">The sequence shown here is derived from an EMBL/GenBank/DDBJ whole genome shotgun (WGS) entry which is preliminary data.</text>
</comment>
<dbReference type="Gene3D" id="3.10.620.30">
    <property type="match status" value="1"/>
</dbReference>
<dbReference type="GO" id="GO:0008233">
    <property type="term" value="F:peptidase activity"/>
    <property type="evidence" value="ECO:0007669"/>
    <property type="project" value="UniProtKB-KW"/>
</dbReference>
<organism evidence="2 3">
    <name type="scientific">Cupriavidus plantarum</name>
    <dbReference type="NCBI Taxonomy" id="942865"/>
    <lineage>
        <taxon>Bacteria</taxon>
        <taxon>Pseudomonadati</taxon>
        <taxon>Pseudomonadota</taxon>
        <taxon>Betaproteobacteria</taxon>
        <taxon>Burkholderiales</taxon>
        <taxon>Burkholderiaceae</taxon>
        <taxon>Cupriavidus</taxon>
    </lineage>
</organism>
<keyword evidence="2" id="KW-0378">Hydrolase</keyword>
<reference evidence="2 3" key="1">
    <citation type="submission" date="2018-05" db="EMBL/GenBank/DDBJ databases">
        <title>Genomic Encyclopedia of Type Strains, Phase IV (KMG-V): Genome sequencing to study the core and pangenomes of soil and plant-associated prokaryotes.</title>
        <authorList>
            <person name="Whitman W."/>
        </authorList>
    </citation>
    <scope>NUCLEOTIDE SEQUENCE [LARGE SCALE GENOMIC DNA]</scope>
    <source>
        <strain evidence="2 3">SLV-132</strain>
    </source>
</reference>
<dbReference type="SMART" id="SM00460">
    <property type="entry name" value="TGc"/>
    <property type="match status" value="1"/>
</dbReference>
<keyword evidence="3" id="KW-1185">Reference proteome</keyword>
<keyword evidence="2" id="KW-0645">Protease</keyword>
<evidence type="ECO:0000259" key="1">
    <source>
        <dbReference type="SMART" id="SM00460"/>
    </source>
</evidence>
<dbReference type="PANTHER" id="PTHR38339">
    <property type="entry name" value="TRANSGLUTAMINASE DOMAIN PROTEIN"/>
    <property type="match status" value="1"/>
</dbReference>